<dbReference type="CDD" id="cd00201">
    <property type="entry name" value="WW"/>
    <property type="match status" value="1"/>
</dbReference>
<dbReference type="AlphaFoldDB" id="A0A7S1U5F7"/>
<evidence type="ECO:0000313" key="3">
    <source>
        <dbReference type="EMBL" id="CAD9256777.1"/>
    </source>
</evidence>
<accession>A0A7S1U5F7</accession>
<evidence type="ECO:0000256" key="1">
    <source>
        <dbReference type="SAM" id="Coils"/>
    </source>
</evidence>
<feature type="coiled-coil region" evidence="1">
    <location>
        <begin position="102"/>
        <end position="171"/>
    </location>
</feature>
<dbReference type="PROSITE" id="PS50020">
    <property type="entry name" value="WW_DOMAIN_2"/>
    <property type="match status" value="1"/>
</dbReference>
<feature type="domain" description="WW" evidence="2">
    <location>
        <begin position="675"/>
        <end position="703"/>
    </location>
</feature>
<dbReference type="EMBL" id="HBGJ01023640">
    <property type="protein sequence ID" value="CAD9256777.1"/>
    <property type="molecule type" value="Transcribed_RNA"/>
</dbReference>
<keyword evidence="1" id="KW-0175">Coiled coil</keyword>
<dbReference type="PANTHER" id="PTHR34894:SF5">
    <property type="entry name" value="EF-HAND DOMAIN-CONTAINING PROTEIN"/>
    <property type="match status" value="1"/>
</dbReference>
<sequence length="759" mass="87002">MEQRGSPNHNVSAYRAQAHDLPEIQRWMVDLLSLGKAGPAHVPDEDSFAFYWEQYQRFDVCSRELNRQVAVHNETLFRLLEKSRRGVQRIFDKLKDAYQCEVDEKERLQASLSAVADQAQREKDAHKNHVSDIMADFSVIKAKLRNKQADFDSQRSRCKEQENELDRMRRTIGKYIEGSLVDDPKEATVRDREPYAPSRIRNNASRRAKDLFSLDDQADELLAKIVKEQEKQVTFLEDMDRHVSSVDRRVFRLKSAVTVYNTAEVECQTEESALQQQAEAPEAAGGGGGVNVALHPCPVATELDVLPVGRHVPYELRQLMTAFPLTRRVPTLKSVMSVAMQIFRSKIEADREARGTGGEILSLSDVVHQFFFKKYGLDNLVNLHLSQLLLGLEHHNVEGRIPILRELLGINLKHKPVGRADRDIAFILGFLDELQQVVDMVAQENSKENVIEVHRDHTKDCAKAYLARFVPDGGMVAAQRIRVMPAPVSLKSQHCVSFDLVLQEMFRQWTDVTAIWTEHLKYVFNKHCEYFSVVRDMEFADDKGAREQDCILVEVDRNEGLKKRRRTMRVYQGLTDDEDTFAKPSSDAASRRRLTALVMGNDEANRPHFNQSVSTGQVSVSNASNGVVALLSQDIFCEALRLMDPEISDDACDMVYRHACALYTKETERLFEKLWATKVDRDTGQAFYINTENLRTQWTPPYHMENFIVEDVEERFFVRACLDFDVLVNGPFCRILDKRPQDVWESTEIYLGRIKDGTI</sequence>
<dbReference type="PANTHER" id="PTHR34894">
    <property type="entry name" value="SAM-DEPENDENT METHYLTRANSFERASE RSMI, CONSERVED SITE"/>
    <property type="match status" value="1"/>
</dbReference>
<gene>
    <name evidence="3" type="ORF">PPAR1163_LOCUS15148</name>
</gene>
<evidence type="ECO:0000259" key="2">
    <source>
        <dbReference type="PROSITE" id="PS50020"/>
    </source>
</evidence>
<name>A0A7S1U5F7_9STRA</name>
<dbReference type="Gene3D" id="2.20.70.10">
    <property type="match status" value="1"/>
</dbReference>
<protein>
    <recommendedName>
        <fullName evidence="2">WW domain-containing protein</fullName>
    </recommendedName>
</protein>
<proteinExistence type="predicted"/>
<dbReference type="InterPro" id="IPR001202">
    <property type="entry name" value="WW_dom"/>
</dbReference>
<dbReference type="PROSITE" id="PS01159">
    <property type="entry name" value="WW_DOMAIN_1"/>
    <property type="match status" value="1"/>
</dbReference>
<organism evidence="3">
    <name type="scientific">Phaeomonas parva</name>
    <dbReference type="NCBI Taxonomy" id="124430"/>
    <lineage>
        <taxon>Eukaryota</taxon>
        <taxon>Sar</taxon>
        <taxon>Stramenopiles</taxon>
        <taxon>Ochrophyta</taxon>
        <taxon>Pinguiophyceae</taxon>
        <taxon>Pinguiochrysidales</taxon>
        <taxon>Pinguiochrysidaceae</taxon>
        <taxon>Phaeomonas</taxon>
    </lineage>
</organism>
<reference evidence="3" key="1">
    <citation type="submission" date="2021-01" db="EMBL/GenBank/DDBJ databases">
        <authorList>
            <person name="Corre E."/>
            <person name="Pelletier E."/>
            <person name="Niang G."/>
            <person name="Scheremetjew M."/>
            <person name="Finn R."/>
            <person name="Kale V."/>
            <person name="Holt S."/>
            <person name="Cochrane G."/>
            <person name="Meng A."/>
            <person name="Brown T."/>
            <person name="Cohen L."/>
        </authorList>
    </citation>
    <scope>NUCLEOTIDE SEQUENCE</scope>
    <source>
        <strain evidence="3">CCMP2877</strain>
    </source>
</reference>